<accession>A0A821BQL0</accession>
<reference evidence="1" key="1">
    <citation type="submission" date="2021-02" db="EMBL/GenBank/DDBJ databases">
        <authorList>
            <person name="Nowell W R."/>
        </authorList>
    </citation>
    <scope>NUCLEOTIDE SEQUENCE</scope>
</reference>
<gene>
    <name evidence="1" type="ORF">UJA718_LOCUS31084</name>
</gene>
<dbReference type="AlphaFoldDB" id="A0A821BQL0"/>
<protein>
    <submittedName>
        <fullName evidence="1">Uncharacterized protein</fullName>
    </submittedName>
</protein>
<comment type="caution">
    <text evidence="1">The sequence shown here is derived from an EMBL/GenBank/DDBJ whole genome shotgun (WGS) entry which is preliminary data.</text>
</comment>
<proteinExistence type="predicted"/>
<feature type="non-terminal residue" evidence="1">
    <location>
        <position position="19"/>
    </location>
</feature>
<evidence type="ECO:0000313" key="2">
    <source>
        <dbReference type="Proteomes" id="UP000663873"/>
    </source>
</evidence>
<dbReference type="EMBL" id="CAJOBP010020233">
    <property type="protein sequence ID" value="CAF4595807.1"/>
    <property type="molecule type" value="Genomic_DNA"/>
</dbReference>
<name>A0A821BQL0_9BILA</name>
<organism evidence="1 2">
    <name type="scientific">Rotaria socialis</name>
    <dbReference type="NCBI Taxonomy" id="392032"/>
    <lineage>
        <taxon>Eukaryota</taxon>
        <taxon>Metazoa</taxon>
        <taxon>Spiralia</taxon>
        <taxon>Gnathifera</taxon>
        <taxon>Rotifera</taxon>
        <taxon>Eurotatoria</taxon>
        <taxon>Bdelloidea</taxon>
        <taxon>Philodinida</taxon>
        <taxon>Philodinidae</taxon>
        <taxon>Rotaria</taxon>
    </lineage>
</organism>
<evidence type="ECO:0000313" key="1">
    <source>
        <dbReference type="EMBL" id="CAF4595807.1"/>
    </source>
</evidence>
<keyword evidence="2" id="KW-1185">Reference proteome</keyword>
<sequence length="19" mass="1981">MDRGGNFIGRLTTVDGNSA</sequence>
<dbReference type="Proteomes" id="UP000663873">
    <property type="component" value="Unassembled WGS sequence"/>
</dbReference>